<evidence type="ECO:0000313" key="1">
    <source>
        <dbReference type="EMBL" id="BBD80063.1"/>
    </source>
</evidence>
<dbReference type="KEGG" id="rbd:ALSL_1406"/>
<dbReference type="EMBL" id="AP018560">
    <property type="protein sequence ID" value="BBD80063.1"/>
    <property type="molecule type" value="Genomic_DNA"/>
</dbReference>
<protein>
    <submittedName>
        <fullName evidence="1">Iron-sulfur cluster regulator IscR</fullName>
    </submittedName>
</protein>
<dbReference type="PANTHER" id="PTHR33221:SF2">
    <property type="entry name" value="TRANSCRIPTIONAL REGULATOR"/>
    <property type="match status" value="1"/>
</dbReference>
<dbReference type="RefSeq" id="WP_126537745.1">
    <property type="nucleotide sequence ID" value="NZ_AP018560.1"/>
</dbReference>
<keyword evidence="2" id="KW-1185">Reference proteome</keyword>
<organism evidence="1 2">
    <name type="scientific">Aerosticca soli</name>
    <dbReference type="NCBI Taxonomy" id="2010829"/>
    <lineage>
        <taxon>Bacteria</taxon>
        <taxon>Pseudomonadati</taxon>
        <taxon>Pseudomonadota</taxon>
        <taxon>Gammaproteobacteria</taxon>
        <taxon>Lysobacterales</taxon>
        <taxon>Rhodanobacteraceae</taxon>
        <taxon>Aerosticca</taxon>
    </lineage>
</organism>
<gene>
    <name evidence="1" type="ORF">ALSL_1406</name>
</gene>
<dbReference type="NCBIfam" id="TIGR00738">
    <property type="entry name" value="rrf2_super"/>
    <property type="match status" value="1"/>
</dbReference>
<dbReference type="OrthoDB" id="9808360at2"/>
<dbReference type="PANTHER" id="PTHR33221">
    <property type="entry name" value="WINGED HELIX-TURN-HELIX TRANSCRIPTIONAL REGULATOR, RRF2 FAMILY"/>
    <property type="match status" value="1"/>
</dbReference>
<reference evidence="2" key="1">
    <citation type="submission" date="2018-04" db="EMBL/GenBank/DDBJ databases">
        <authorList>
            <person name="Watanabe M."/>
            <person name="Kojima H."/>
        </authorList>
    </citation>
    <scope>NUCLEOTIDE SEQUENCE [LARGE SCALE GENOMIC DNA]</scope>
    <source>
        <strain evidence="2">Dysh456</strain>
    </source>
</reference>
<dbReference type="InterPro" id="IPR014290">
    <property type="entry name" value="SUF_FeS_clus_asmbl_reg"/>
</dbReference>
<dbReference type="CDD" id="cd00090">
    <property type="entry name" value="HTH_ARSR"/>
    <property type="match status" value="1"/>
</dbReference>
<proteinExistence type="predicted"/>
<sequence>MLRVSRLVDYATMVMTCLASHPGSVLSAAQIAEETRLEQPTVGKLLKVLGQAGLVASFRGSNGGYRLARPARQISVAEIVEAVEGPLGMTECSQADGQCLREPGCPVQAGWRRIHRAVESTLRAMHLDDMLAPPVTAVAIADIGRRPHSGTAP</sequence>
<dbReference type="Gene3D" id="1.10.10.10">
    <property type="entry name" value="Winged helix-like DNA-binding domain superfamily/Winged helix DNA-binding domain"/>
    <property type="match status" value="1"/>
</dbReference>
<dbReference type="InterPro" id="IPR000944">
    <property type="entry name" value="Tscrpt_reg_Rrf2"/>
</dbReference>
<dbReference type="GO" id="GO:0005829">
    <property type="term" value="C:cytosol"/>
    <property type="evidence" value="ECO:0007669"/>
    <property type="project" value="TreeGrafter"/>
</dbReference>
<dbReference type="InterPro" id="IPR036390">
    <property type="entry name" value="WH_DNA-bd_sf"/>
</dbReference>
<accession>A0A2Z6E4V7</accession>
<dbReference type="PROSITE" id="PS01332">
    <property type="entry name" value="HTH_RRF2_1"/>
    <property type="match status" value="1"/>
</dbReference>
<name>A0A2Z6E4V7_9GAMM</name>
<dbReference type="InterPro" id="IPR030489">
    <property type="entry name" value="TR_Rrf2-type_CS"/>
</dbReference>
<dbReference type="InterPro" id="IPR011991">
    <property type="entry name" value="ArsR-like_HTH"/>
</dbReference>
<evidence type="ECO:0000313" key="2">
    <source>
        <dbReference type="Proteomes" id="UP000270530"/>
    </source>
</evidence>
<dbReference type="NCBIfam" id="TIGR02944">
    <property type="entry name" value="suf_reg_Xantho"/>
    <property type="match status" value="1"/>
</dbReference>
<dbReference type="AlphaFoldDB" id="A0A2Z6E4V7"/>
<dbReference type="PROSITE" id="PS51197">
    <property type="entry name" value="HTH_RRF2_2"/>
    <property type="match status" value="1"/>
</dbReference>
<dbReference type="InterPro" id="IPR036388">
    <property type="entry name" value="WH-like_DNA-bd_sf"/>
</dbReference>
<reference evidence="2" key="2">
    <citation type="submission" date="2018-06" db="EMBL/GenBank/DDBJ databases">
        <title>Genome sequence of Rhodanobacteraceae bacterium strain Dysh456.</title>
        <authorList>
            <person name="Fukui M."/>
        </authorList>
    </citation>
    <scope>NUCLEOTIDE SEQUENCE [LARGE SCALE GENOMIC DNA]</scope>
    <source>
        <strain evidence="2">Dysh456</strain>
    </source>
</reference>
<dbReference type="Proteomes" id="UP000270530">
    <property type="component" value="Chromosome"/>
</dbReference>
<dbReference type="Pfam" id="PF02082">
    <property type="entry name" value="Rrf2"/>
    <property type="match status" value="1"/>
</dbReference>
<dbReference type="GO" id="GO:0003700">
    <property type="term" value="F:DNA-binding transcription factor activity"/>
    <property type="evidence" value="ECO:0007669"/>
    <property type="project" value="TreeGrafter"/>
</dbReference>
<dbReference type="SUPFAM" id="SSF46785">
    <property type="entry name" value="Winged helix' DNA-binding domain"/>
    <property type="match status" value="1"/>
</dbReference>